<sequence>MSRLSSCAIYAGGPHLATSLLAENAAFSSITLVLISSAKRFRISFTPAHLSSLLDLRLRLPFVVFVSAFGVIHSTYHYRCRLSCPFKVHVEYSDGKRTTFTHRHPLKPVGLKQQKDKVVCAMCEKVCSSSSTYGCLGCKFFLHHSCMDRIPRKLIDQPIHPCTLVFLTFPNPIVCDKCNEATSSRLPA</sequence>
<protein>
    <recommendedName>
        <fullName evidence="4">Phorbol-ester/DAG-type domain-containing protein</fullName>
    </recommendedName>
</protein>
<evidence type="ECO:0000259" key="4">
    <source>
        <dbReference type="PROSITE" id="PS50081"/>
    </source>
</evidence>
<dbReference type="Proteomes" id="UP001396334">
    <property type="component" value="Unassembled WGS sequence"/>
</dbReference>
<dbReference type="InterPro" id="IPR046349">
    <property type="entry name" value="C1-like_sf"/>
</dbReference>
<dbReference type="Pfam" id="PF03107">
    <property type="entry name" value="C1_2"/>
    <property type="match status" value="1"/>
</dbReference>
<evidence type="ECO:0000256" key="1">
    <source>
        <dbReference type="ARBA" id="ARBA00022723"/>
    </source>
</evidence>
<dbReference type="PROSITE" id="PS50081">
    <property type="entry name" value="ZF_DAG_PE_2"/>
    <property type="match status" value="1"/>
</dbReference>
<evidence type="ECO:0000313" key="5">
    <source>
        <dbReference type="EMBL" id="KAK9015304.1"/>
    </source>
</evidence>
<name>A0ABR2RRA6_9ROSI</name>
<keyword evidence="2" id="KW-0677">Repeat</keyword>
<accession>A0ABR2RRA6</accession>
<evidence type="ECO:0000313" key="6">
    <source>
        <dbReference type="Proteomes" id="UP001396334"/>
    </source>
</evidence>
<dbReference type="SUPFAM" id="SSF57889">
    <property type="entry name" value="Cysteine-rich domain"/>
    <property type="match status" value="1"/>
</dbReference>
<evidence type="ECO:0000256" key="2">
    <source>
        <dbReference type="ARBA" id="ARBA00022737"/>
    </source>
</evidence>
<comment type="caution">
    <text evidence="5">The sequence shown here is derived from an EMBL/GenBank/DDBJ whole genome shotgun (WGS) entry which is preliminary data.</text>
</comment>
<dbReference type="PANTHER" id="PTHR46288:SF70">
    <property type="entry name" value="CYSTEINE_HISTIDINE-RICH C1 DOMAIN FAMILY PROTEIN"/>
    <property type="match status" value="1"/>
</dbReference>
<reference evidence="5 6" key="1">
    <citation type="journal article" date="2024" name="G3 (Bethesda)">
        <title>Genome assembly of Hibiscus sabdariffa L. provides insights into metabolisms of medicinal natural products.</title>
        <authorList>
            <person name="Kim T."/>
        </authorList>
    </citation>
    <scope>NUCLEOTIDE SEQUENCE [LARGE SCALE GENOMIC DNA]</scope>
    <source>
        <strain evidence="5">TK-2024</strain>
        <tissue evidence="5">Old leaves</tissue>
    </source>
</reference>
<evidence type="ECO:0000256" key="3">
    <source>
        <dbReference type="ARBA" id="ARBA00022833"/>
    </source>
</evidence>
<keyword evidence="3" id="KW-0862">Zinc</keyword>
<organism evidence="5 6">
    <name type="scientific">Hibiscus sabdariffa</name>
    <name type="common">roselle</name>
    <dbReference type="NCBI Taxonomy" id="183260"/>
    <lineage>
        <taxon>Eukaryota</taxon>
        <taxon>Viridiplantae</taxon>
        <taxon>Streptophyta</taxon>
        <taxon>Embryophyta</taxon>
        <taxon>Tracheophyta</taxon>
        <taxon>Spermatophyta</taxon>
        <taxon>Magnoliopsida</taxon>
        <taxon>eudicotyledons</taxon>
        <taxon>Gunneridae</taxon>
        <taxon>Pentapetalae</taxon>
        <taxon>rosids</taxon>
        <taxon>malvids</taxon>
        <taxon>Malvales</taxon>
        <taxon>Malvaceae</taxon>
        <taxon>Malvoideae</taxon>
        <taxon>Hibiscus</taxon>
    </lineage>
</organism>
<dbReference type="PANTHER" id="PTHR46288">
    <property type="entry name" value="PHORBOL-ESTER/DAG-TYPE DOMAIN-CONTAINING PROTEIN"/>
    <property type="match status" value="1"/>
</dbReference>
<dbReference type="InterPro" id="IPR004146">
    <property type="entry name" value="DC1"/>
</dbReference>
<proteinExistence type="predicted"/>
<keyword evidence="1" id="KW-0479">Metal-binding</keyword>
<feature type="domain" description="Phorbol-ester/DAG-type" evidence="4">
    <location>
        <begin position="103"/>
        <end position="154"/>
    </location>
</feature>
<dbReference type="EMBL" id="JBBPBN010000021">
    <property type="protein sequence ID" value="KAK9015304.1"/>
    <property type="molecule type" value="Genomic_DNA"/>
</dbReference>
<dbReference type="InterPro" id="IPR002219">
    <property type="entry name" value="PKC_DAG/PE"/>
</dbReference>
<dbReference type="Gene3D" id="3.30.60.20">
    <property type="match status" value="1"/>
</dbReference>
<gene>
    <name evidence="5" type="ORF">V6N11_006418</name>
</gene>
<keyword evidence="6" id="KW-1185">Reference proteome</keyword>